<dbReference type="PANTHER" id="PTHR10353">
    <property type="entry name" value="GLYCOSYL HYDROLASE"/>
    <property type="match status" value="1"/>
</dbReference>
<evidence type="ECO:0000256" key="3">
    <source>
        <dbReference type="ARBA" id="ARBA00023295"/>
    </source>
</evidence>
<dbReference type="RefSeq" id="WP_168721029.1">
    <property type="nucleotide sequence ID" value="NZ_JAAXPN010000001.1"/>
</dbReference>
<dbReference type="Gene3D" id="3.20.20.80">
    <property type="entry name" value="Glycosidases"/>
    <property type="match status" value="1"/>
</dbReference>
<dbReference type="Pfam" id="PF00232">
    <property type="entry name" value="Glyco_hydro_1"/>
    <property type="match status" value="1"/>
</dbReference>
<sequence>MQNDSGYKLPDDFLWGSAVAAHQLEGAWNVDGKGVSIADVMLAGENHVARQVTDTVLPDGNYPNHRGIDFYHTYTQDFDLFKELGMNAFRTSIAWTRIFPNGDEDEPNEAGLVFYDQMIDSMIEHGLEPVITLSHFEMPLHLVKEYGGWRNRKVIDFFVKYAKTVMTRYGDRVKYWLTFNEINNQTSWMNPHHLLQDSGLKDCPEEQAQELMYLASHHELVASALVTKAAHEINSALEVGCMIAMNPVYPATSNPKDIMMSQRAMQTRYYWGDVHALGEYPTWLLKYFEQKNINIDITEADKKILKENTVDFVSFSYYMSWTVSDPENPLYEYDEEKNHGDNPFLAQSDWGWQIDPVGIRYAINWMWDRWHKKMIVVENGFGAFDKLEDGMIHDPYRIDYFKNHIKSVEEAIVLDGLPVFGYMPWSGIDIISASTGEMKKRYGFVYVDLDDFGKGSGKRYKKDSFAWYQNVIKTNGTEL</sequence>
<keyword evidence="2 6" id="KW-0378">Hydrolase</keyword>
<dbReference type="GO" id="GO:0008706">
    <property type="term" value="F:6-phospho-beta-glucosidase activity"/>
    <property type="evidence" value="ECO:0007669"/>
    <property type="project" value="UniProtKB-EC"/>
</dbReference>
<dbReference type="PANTHER" id="PTHR10353:SF85">
    <property type="entry name" value="ARYL-PHOSPHO-BETA-D-GLUCOSIDASE BGLA"/>
    <property type="match status" value="1"/>
</dbReference>
<gene>
    <name evidence="7" type="ORF">HF964_00140</name>
</gene>
<organism evidence="7 8">
    <name type="scientific">Periweissella fabalis</name>
    <dbReference type="NCBI Taxonomy" id="1070421"/>
    <lineage>
        <taxon>Bacteria</taxon>
        <taxon>Bacillati</taxon>
        <taxon>Bacillota</taxon>
        <taxon>Bacilli</taxon>
        <taxon>Lactobacillales</taxon>
        <taxon>Lactobacillaceae</taxon>
        <taxon>Periweissella</taxon>
    </lineage>
</organism>
<dbReference type="SUPFAM" id="SSF51445">
    <property type="entry name" value="(Trans)glycosidases"/>
    <property type="match status" value="1"/>
</dbReference>
<proteinExistence type="inferred from homology"/>
<evidence type="ECO:0000313" key="7">
    <source>
        <dbReference type="EMBL" id="NKZ23226.1"/>
    </source>
</evidence>
<dbReference type="InterPro" id="IPR017853">
    <property type="entry name" value="GH"/>
</dbReference>
<dbReference type="InterPro" id="IPR018120">
    <property type="entry name" value="Glyco_hydro_1_AS"/>
</dbReference>
<evidence type="ECO:0000313" key="8">
    <source>
        <dbReference type="Proteomes" id="UP000549765"/>
    </source>
</evidence>
<accession>A0A7X6S2L2</accession>
<dbReference type="PRINTS" id="PR00131">
    <property type="entry name" value="GLHYDRLASE1"/>
</dbReference>
<feature type="active site" description="Nucleophile" evidence="4">
    <location>
        <position position="378"/>
    </location>
</feature>
<evidence type="ECO:0000256" key="2">
    <source>
        <dbReference type="ARBA" id="ARBA00022801"/>
    </source>
</evidence>
<comment type="similarity">
    <text evidence="1 5">Belongs to the glycosyl hydrolase 1 family.</text>
</comment>
<dbReference type="GO" id="GO:0005829">
    <property type="term" value="C:cytosol"/>
    <property type="evidence" value="ECO:0007669"/>
    <property type="project" value="TreeGrafter"/>
</dbReference>
<dbReference type="GO" id="GO:0016052">
    <property type="term" value="P:carbohydrate catabolic process"/>
    <property type="evidence" value="ECO:0007669"/>
    <property type="project" value="TreeGrafter"/>
</dbReference>
<dbReference type="FunFam" id="3.20.20.80:FF:000004">
    <property type="entry name" value="Beta-glucosidase 6-phospho-beta-glucosidase"/>
    <property type="match status" value="1"/>
</dbReference>
<keyword evidence="3 6" id="KW-0326">Glycosidase</keyword>
<dbReference type="Proteomes" id="UP000549765">
    <property type="component" value="Unassembled WGS sequence"/>
</dbReference>
<keyword evidence="8" id="KW-1185">Reference proteome</keyword>
<evidence type="ECO:0000256" key="6">
    <source>
        <dbReference type="RuleBase" id="RU004468"/>
    </source>
</evidence>
<comment type="caution">
    <text evidence="7">The sequence shown here is derived from an EMBL/GenBank/DDBJ whole genome shotgun (WGS) entry which is preliminary data.</text>
</comment>
<dbReference type="InterPro" id="IPR033132">
    <property type="entry name" value="GH_1_N_CS"/>
</dbReference>
<protein>
    <submittedName>
        <fullName evidence="7">6-phospho-beta-glucosidase</fullName>
        <ecNumber evidence="7">3.2.1.86</ecNumber>
    </submittedName>
</protein>
<dbReference type="PROSITE" id="PS00653">
    <property type="entry name" value="GLYCOSYL_HYDROL_F1_2"/>
    <property type="match status" value="1"/>
</dbReference>
<evidence type="ECO:0000256" key="5">
    <source>
        <dbReference type="RuleBase" id="RU003690"/>
    </source>
</evidence>
<dbReference type="InterPro" id="IPR001360">
    <property type="entry name" value="Glyco_hydro_1"/>
</dbReference>
<dbReference type="NCBIfam" id="NF007154">
    <property type="entry name" value="PRK09589.1"/>
    <property type="match status" value="1"/>
</dbReference>
<dbReference type="EC" id="3.2.1.86" evidence="7"/>
<evidence type="ECO:0000256" key="4">
    <source>
        <dbReference type="PROSITE-ProRule" id="PRU10055"/>
    </source>
</evidence>
<name>A0A7X6S2L2_9LACO</name>
<dbReference type="EMBL" id="JAAXPN010000001">
    <property type="protein sequence ID" value="NKZ23226.1"/>
    <property type="molecule type" value="Genomic_DNA"/>
</dbReference>
<evidence type="ECO:0000256" key="1">
    <source>
        <dbReference type="ARBA" id="ARBA00010838"/>
    </source>
</evidence>
<dbReference type="PROSITE" id="PS00572">
    <property type="entry name" value="GLYCOSYL_HYDROL_F1_1"/>
    <property type="match status" value="1"/>
</dbReference>
<dbReference type="AlphaFoldDB" id="A0A7X6S2L2"/>
<reference evidence="7 8" key="1">
    <citation type="submission" date="2020-04" db="EMBL/GenBank/DDBJ databases">
        <title>MicrobeNet Type strains.</title>
        <authorList>
            <person name="Nicholson A.C."/>
        </authorList>
    </citation>
    <scope>NUCLEOTIDE SEQUENCE [LARGE SCALE GENOMIC DNA]</scope>
    <source>
        <strain evidence="7 8">CCUG 61472</strain>
    </source>
</reference>